<accession>A0A1Q2M5I9</accession>
<reference evidence="2" key="1">
    <citation type="submission" date="2017-02" db="EMBL/GenBank/DDBJ databases">
        <title>Genome of Microbulbifer agarilyticus GP101.</title>
        <authorList>
            <person name="Jung J."/>
            <person name="Bae S.S."/>
            <person name="Baek K."/>
        </authorList>
    </citation>
    <scope>NUCLEOTIDE SEQUENCE [LARGE SCALE GENOMIC DNA]</scope>
    <source>
        <strain evidence="2">GP101</strain>
    </source>
</reference>
<evidence type="ECO:0000313" key="2">
    <source>
        <dbReference type="EMBL" id="AQQ67492.1"/>
    </source>
</evidence>
<gene>
    <name evidence="2" type="ORF">Mag101_07445</name>
</gene>
<dbReference type="AlphaFoldDB" id="A0A1Q2M5I9"/>
<dbReference type="OrthoDB" id="5720867at2"/>
<feature type="coiled-coil region" evidence="1">
    <location>
        <begin position="349"/>
        <end position="401"/>
    </location>
</feature>
<dbReference type="STRING" id="260552.Mag101_07445"/>
<dbReference type="EMBL" id="CP019650">
    <property type="protein sequence ID" value="AQQ67492.1"/>
    <property type="molecule type" value="Genomic_DNA"/>
</dbReference>
<evidence type="ECO:0000313" key="3">
    <source>
        <dbReference type="Proteomes" id="UP000188219"/>
    </source>
</evidence>
<dbReference type="Proteomes" id="UP000188219">
    <property type="component" value="Chromosome"/>
</dbReference>
<feature type="coiled-coil region" evidence="1">
    <location>
        <begin position="537"/>
        <end position="592"/>
    </location>
</feature>
<keyword evidence="1" id="KW-0175">Coiled coil</keyword>
<proteinExistence type="predicted"/>
<name>A0A1Q2M5I9_9GAMM</name>
<protein>
    <submittedName>
        <fullName evidence="2">Uncharacterized protein</fullName>
    </submittedName>
</protein>
<sequence>MAKTATIATLVANLEMNSASFRKEMDQARARTKSFTKDLRNTSAANDGFARSMRGAAQGVVAIDGPLGGVAGRLGAVNSLVTGGSVAWAGLGVAIAGATAVMYKSVRAAEEMERGQLKIEALLKATEGASGRTAAQLDEQARAVARNTLASISGIRDAQGVLVTFRSVQTDVFDKAIVLSQDLAAVMGGSAKSAALQLGKALEEPSTGLTALRRAGVSFTEAEKEQIRVMEESGRVAEAQRLILAKLEKQVGGAGAAEAGGLAGKVDSLSQSWQEFLEAIGETRTAGSSIEWLTGAVENLRRGLAPTESELQELEFKKLHKQYVWHQEMLAKAKSEGVQAQVNIQTRLVEKYRLQLKEIQDARISAQKKEAADAIAAEHQAKAAREQMARELAESELKRNEKAGAAQLIQLDAYLADRRGKIELEHEQRLQKIASLQISEQELAKRGFASLEALRAEYIEREKAQFDQQLAELAEREARIAAQNESNKTGSQTGFTSGEQDDAITKLEALKQSWLSEVDLLQVQHDQEMAILDEAHLVKQERLAEQLSETNATKEQARQANLALQVEYERNLTALETKHAKEREKLQQITNKSKLQMFAAGAVQVLAAAAGYNKKAAKLSMAAAVYETGVSAVKNIARASEIGFPQNIPAIAGAIAQGVQIAGMLSSLKGPGGSGGDSASLPSAGGIAAAPSSNVSANDQFVEAEPTEQPGSQVSIFIQGDLIGDNAETIADKITTLIEEQDLVIIPNGSRQAQELTG</sequence>
<organism evidence="2 3">
    <name type="scientific">Microbulbifer agarilyticus</name>
    <dbReference type="NCBI Taxonomy" id="260552"/>
    <lineage>
        <taxon>Bacteria</taxon>
        <taxon>Pseudomonadati</taxon>
        <taxon>Pseudomonadota</taxon>
        <taxon>Gammaproteobacteria</taxon>
        <taxon>Cellvibrionales</taxon>
        <taxon>Microbulbiferaceae</taxon>
        <taxon>Microbulbifer</taxon>
    </lineage>
</organism>
<evidence type="ECO:0000256" key="1">
    <source>
        <dbReference type="SAM" id="Coils"/>
    </source>
</evidence>
<dbReference type="KEGG" id="maga:Mag101_07445"/>
<keyword evidence="3" id="KW-1185">Reference proteome</keyword>